<keyword evidence="2" id="KW-1185">Reference proteome</keyword>
<comment type="caution">
    <text evidence="1">The sequence shown here is derived from an EMBL/GenBank/DDBJ whole genome shotgun (WGS) entry which is preliminary data.</text>
</comment>
<organism evidence="1 2">
    <name type="scientific">Phytohabitans houttuyneae</name>
    <dbReference type="NCBI Taxonomy" id="1076126"/>
    <lineage>
        <taxon>Bacteria</taxon>
        <taxon>Bacillati</taxon>
        <taxon>Actinomycetota</taxon>
        <taxon>Actinomycetes</taxon>
        <taxon>Micromonosporales</taxon>
        <taxon>Micromonosporaceae</taxon>
    </lineage>
</organism>
<sequence length="93" mass="9668">MPILRGGVTNQVGGDQLAHGWSRVAMATVAPAAEAATSALKVITEMVTRARLSFRMMGTLLPSVADTNSDDVRVIAPVAAASNYTRPGINCKA</sequence>
<accession>A0A6V8JXV2</accession>
<dbReference type="AlphaFoldDB" id="A0A6V8JXV2"/>
<gene>
    <name evidence="1" type="ORF">Phou_017420</name>
</gene>
<name>A0A6V8JXV2_9ACTN</name>
<proteinExistence type="predicted"/>
<dbReference type="Proteomes" id="UP000482800">
    <property type="component" value="Unassembled WGS sequence"/>
</dbReference>
<reference evidence="1 2" key="1">
    <citation type="submission" date="2020-03" db="EMBL/GenBank/DDBJ databases">
        <title>Whole genome shotgun sequence of Phytohabitans houttuyneae NBRC 108639.</title>
        <authorList>
            <person name="Komaki H."/>
            <person name="Tamura T."/>
        </authorList>
    </citation>
    <scope>NUCLEOTIDE SEQUENCE [LARGE SCALE GENOMIC DNA]</scope>
    <source>
        <strain evidence="1 2">NBRC 108639</strain>
    </source>
</reference>
<protein>
    <submittedName>
        <fullName evidence="1">Uncharacterized protein</fullName>
    </submittedName>
</protein>
<reference evidence="1 2" key="2">
    <citation type="submission" date="2020-03" db="EMBL/GenBank/DDBJ databases">
        <authorList>
            <person name="Ichikawa N."/>
            <person name="Kimura A."/>
            <person name="Kitahashi Y."/>
            <person name="Uohara A."/>
        </authorList>
    </citation>
    <scope>NUCLEOTIDE SEQUENCE [LARGE SCALE GENOMIC DNA]</scope>
    <source>
        <strain evidence="1 2">NBRC 108639</strain>
    </source>
</reference>
<dbReference type="EMBL" id="BLPF01000001">
    <property type="protein sequence ID" value="GFJ77562.1"/>
    <property type="molecule type" value="Genomic_DNA"/>
</dbReference>
<evidence type="ECO:0000313" key="2">
    <source>
        <dbReference type="Proteomes" id="UP000482800"/>
    </source>
</evidence>
<evidence type="ECO:0000313" key="1">
    <source>
        <dbReference type="EMBL" id="GFJ77562.1"/>
    </source>
</evidence>